<dbReference type="HOGENOM" id="CLU_091779_0_0_1"/>
<dbReference type="VEuPathDB" id="FungiDB:MELLADRAFT_85416"/>
<accession>F4RIL5</accession>
<gene>
    <name evidence="1" type="ORF">MELLADRAFT_85416</name>
</gene>
<evidence type="ECO:0000313" key="2">
    <source>
        <dbReference type="Proteomes" id="UP000001072"/>
    </source>
</evidence>
<dbReference type="KEGG" id="mlr:MELLADRAFT_85416"/>
<name>F4RIL5_MELLP</name>
<dbReference type="InParanoid" id="F4RIL5"/>
<dbReference type="EMBL" id="GL883103">
    <property type="protein sequence ID" value="EGG07812.1"/>
    <property type="molecule type" value="Genomic_DNA"/>
</dbReference>
<dbReference type="AlphaFoldDB" id="F4RIL5"/>
<dbReference type="Proteomes" id="UP000001072">
    <property type="component" value="Unassembled WGS sequence"/>
</dbReference>
<proteinExistence type="predicted"/>
<keyword evidence="2" id="KW-1185">Reference proteome</keyword>
<dbReference type="RefSeq" id="XP_007409144.1">
    <property type="nucleotide sequence ID" value="XM_007409082.1"/>
</dbReference>
<protein>
    <submittedName>
        <fullName evidence="1">Uncharacterized protein</fullName>
    </submittedName>
</protein>
<sequence>MAQGPPDRYFQLISTVASDPQWKCLVCGRQMRTYGQHSKSKAHADAVARYEARVAAENVRVPGLQEDFGDPCISSVTDQEDIFLGEDHDLMDANDPPDISPPSPLSFLRALQLAEENQPSDSEHSDLELDFYKLAEAVNAMNEGMEYDDEEADEAALESDLRTTQVQDAAEWYPFKKKEHTFTITVPPYTFDLAYLQCSTARVGCLASAQ</sequence>
<dbReference type="GeneID" id="18933840"/>
<evidence type="ECO:0000313" key="1">
    <source>
        <dbReference type="EMBL" id="EGG07812.1"/>
    </source>
</evidence>
<organism evidence="2">
    <name type="scientific">Melampsora larici-populina (strain 98AG31 / pathotype 3-4-7)</name>
    <name type="common">Poplar leaf rust fungus</name>
    <dbReference type="NCBI Taxonomy" id="747676"/>
    <lineage>
        <taxon>Eukaryota</taxon>
        <taxon>Fungi</taxon>
        <taxon>Dikarya</taxon>
        <taxon>Basidiomycota</taxon>
        <taxon>Pucciniomycotina</taxon>
        <taxon>Pucciniomycetes</taxon>
        <taxon>Pucciniales</taxon>
        <taxon>Melampsoraceae</taxon>
        <taxon>Melampsora</taxon>
    </lineage>
</organism>
<reference evidence="2" key="1">
    <citation type="journal article" date="2011" name="Proc. Natl. Acad. Sci. U.S.A.">
        <title>Obligate biotrophy features unraveled by the genomic analysis of rust fungi.</title>
        <authorList>
            <person name="Duplessis S."/>
            <person name="Cuomo C.A."/>
            <person name="Lin Y.-C."/>
            <person name="Aerts A."/>
            <person name="Tisserant E."/>
            <person name="Veneault-Fourrey C."/>
            <person name="Joly D.L."/>
            <person name="Hacquard S."/>
            <person name="Amselem J."/>
            <person name="Cantarel B.L."/>
            <person name="Chiu R."/>
            <person name="Coutinho P.M."/>
            <person name="Feau N."/>
            <person name="Field M."/>
            <person name="Frey P."/>
            <person name="Gelhaye E."/>
            <person name="Goldberg J."/>
            <person name="Grabherr M.G."/>
            <person name="Kodira C.D."/>
            <person name="Kohler A."/>
            <person name="Kuees U."/>
            <person name="Lindquist E.A."/>
            <person name="Lucas S.M."/>
            <person name="Mago R."/>
            <person name="Mauceli E."/>
            <person name="Morin E."/>
            <person name="Murat C."/>
            <person name="Pangilinan J.L."/>
            <person name="Park R."/>
            <person name="Pearson M."/>
            <person name="Quesneville H."/>
            <person name="Rouhier N."/>
            <person name="Sakthikumar S."/>
            <person name="Salamov A.A."/>
            <person name="Schmutz J."/>
            <person name="Selles B."/>
            <person name="Shapiro H."/>
            <person name="Tanguay P."/>
            <person name="Tuskan G.A."/>
            <person name="Henrissat B."/>
            <person name="Van de Peer Y."/>
            <person name="Rouze P."/>
            <person name="Ellis J.G."/>
            <person name="Dodds P.N."/>
            <person name="Schein J.E."/>
            <person name="Zhong S."/>
            <person name="Hamelin R.C."/>
            <person name="Grigoriev I.V."/>
            <person name="Szabo L.J."/>
            <person name="Martin F."/>
        </authorList>
    </citation>
    <scope>NUCLEOTIDE SEQUENCE [LARGE SCALE GENOMIC DNA]</scope>
    <source>
        <strain evidence="2">98AG31 / pathotype 3-4-7</strain>
    </source>
</reference>